<dbReference type="InParanoid" id="A0A0C2SP21"/>
<organism evidence="7 8">
    <name type="scientific">Amanita muscaria (strain Koide BX008)</name>
    <dbReference type="NCBI Taxonomy" id="946122"/>
    <lineage>
        <taxon>Eukaryota</taxon>
        <taxon>Fungi</taxon>
        <taxon>Dikarya</taxon>
        <taxon>Basidiomycota</taxon>
        <taxon>Agaricomycotina</taxon>
        <taxon>Agaricomycetes</taxon>
        <taxon>Agaricomycetidae</taxon>
        <taxon>Agaricales</taxon>
        <taxon>Pluteineae</taxon>
        <taxon>Amanitaceae</taxon>
        <taxon>Amanita</taxon>
    </lineage>
</organism>
<evidence type="ECO:0000256" key="4">
    <source>
        <dbReference type="ARBA" id="ARBA00023315"/>
    </source>
</evidence>
<reference evidence="7 8" key="1">
    <citation type="submission" date="2014-04" db="EMBL/GenBank/DDBJ databases">
        <title>Evolutionary Origins and Diversification of the Mycorrhizal Mutualists.</title>
        <authorList>
            <consortium name="DOE Joint Genome Institute"/>
            <consortium name="Mycorrhizal Genomics Consortium"/>
            <person name="Kohler A."/>
            <person name="Kuo A."/>
            <person name="Nagy L.G."/>
            <person name="Floudas D."/>
            <person name="Copeland A."/>
            <person name="Barry K.W."/>
            <person name="Cichocki N."/>
            <person name="Veneault-Fourrey C."/>
            <person name="LaButti K."/>
            <person name="Lindquist E.A."/>
            <person name="Lipzen A."/>
            <person name="Lundell T."/>
            <person name="Morin E."/>
            <person name="Murat C."/>
            <person name="Riley R."/>
            <person name="Ohm R."/>
            <person name="Sun H."/>
            <person name="Tunlid A."/>
            <person name="Henrissat B."/>
            <person name="Grigoriev I.V."/>
            <person name="Hibbett D.S."/>
            <person name="Martin F."/>
        </authorList>
    </citation>
    <scope>NUCLEOTIDE SEQUENCE [LARGE SCALE GENOMIC DNA]</scope>
    <source>
        <strain evidence="7 8">Koide BX008</strain>
    </source>
</reference>
<dbReference type="PROSITE" id="PS51826">
    <property type="entry name" value="PSBD"/>
    <property type="match status" value="1"/>
</dbReference>
<gene>
    <name evidence="7" type="ORF">M378DRAFT_17670</name>
</gene>
<evidence type="ECO:0000256" key="3">
    <source>
        <dbReference type="ARBA" id="ARBA00022679"/>
    </source>
</evidence>
<evidence type="ECO:0000313" key="7">
    <source>
        <dbReference type="EMBL" id="KIL55744.1"/>
    </source>
</evidence>
<proteinExistence type="inferred from homology"/>
<comment type="cofactor">
    <cofactor evidence="1">
        <name>(R)-lipoate</name>
        <dbReference type="ChEBI" id="CHEBI:83088"/>
    </cofactor>
</comment>
<keyword evidence="3" id="KW-0808">Transferase</keyword>
<dbReference type="EMBL" id="KN818478">
    <property type="protein sequence ID" value="KIL55744.1"/>
    <property type="molecule type" value="Genomic_DNA"/>
</dbReference>
<keyword evidence="8" id="KW-1185">Reference proteome</keyword>
<dbReference type="GO" id="GO:0031405">
    <property type="term" value="F:lipoic acid binding"/>
    <property type="evidence" value="ECO:0007669"/>
    <property type="project" value="TreeGrafter"/>
</dbReference>
<dbReference type="InterPro" id="IPR050743">
    <property type="entry name" value="2-oxoacid_DH_E2_comp"/>
</dbReference>
<dbReference type="AlphaFoldDB" id="A0A0C2SP21"/>
<dbReference type="Pfam" id="PF00198">
    <property type="entry name" value="2-oxoacid_dh"/>
    <property type="match status" value="1"/>
</dbReference>
<dbReference type="Gene3D" id="4.10.320.10">
    <property type="entry name" value="E3-binding domain"/>
    <property type="match status" value="1"/>
</dbReference>
<dbReference type="PANTHER" id="PTHR43178:SF5">
    <property type="entry name" value="LIPOAMIDE ACYLTRANSFERASE COMPONENT OF BRANCHED-CHAIN ALPHA-KETO ACID DEHYDROGENASE COMPLEX, MITOCHONDRIAL"/>
    <property type="match status" value="1"/>
</dbReference>
<dbReference type="Gene3D" id="3.30.559.10">
    <property type="entry name" value="Chloramphenicol acetyltransferase-like domain"/>
    <property type="match status" value="1"/>
</dbReference>
<evidence type="ECO:0000256" key="2">
    <source>
        <dbReference type="ARBA" id="ARBA00007317"/>
    </source>
</evidence>
<dbReference type="HOGENOM" id="CLU_946545_0_0_1"/>
<evidence type="ECO:0000256" key="1">
    <source>
        <dbReference type="ARBA" id="ARBA00001938"/>
    </source>
</evidence>
<dbReference type="InterPro" id="IPR004167">
    <property type="entry name" value="PSBD"/>
</dbReference>
<sequence>MRVVKDILVTEGQVAKFGEGLCLIEVEEEATSAAADVSEQAESAEKGSTPTARQAQAERRLHPLDPNHVSSPSQQEPPRLAADALAAPSVKHFAKKNEVDLSLIAPGSGKDGRIEKKDVEAYLTHLTLKEVPPQVQIKDVKEQTGDVIVELGRTRYGMCKAMTKSLEIPTFGYTTSLDLTSLHNLLPILNLSIPAHFLLPPSSQLTAPFKPPIVDPSAFYPTLSPPQISESGRYTKLSCLPFLLETLSKAMIEWPIFRSSVTPSITERKPTLTLRPHADISLALSTQQDCTLQR</sequence>
<evidence type="ECO:0000259" key="6">
    <source>
        <dbReference type="PROSITE" id="PS51826"/>
    </source>
</evidence>
<name>A0A0C2SP21_AMAMK</name>
<feature type="region of interest" description="Disordered" evidence="5">
    <location>
        <begin position="34"/>
        <end position="56"/>
    </location>
</feature>
<accession>A0A0C2SP21</accession>
<dbReference type="Proteomes" id="UP000054549">
    <property type="component" value="Unassembled WGS sequence"/>
</dbReference>
<keyword evidence="4" id="KW-0012">Acyltransferase</keyword>
<dbReference type="PANTHER" id="PTHR43178">
    <property type="entry name" value="DIHYDROLIPOAMIDE ACETYLTRANSFERASE COMPONENT OF PYRUVATE DEHYDROGENASE COMPLEX"/>
    <property type="match status" value="1"/>
</dbReference>
<dbReference type="SUPFAM" id="SSF47005">
    <property type="entry name" value="Peripheral subunit-binding domain of 2-oxo acid dehydrogenase complex"/>
    <property type="match status" value="1"/>
</dbReference>
<dbReference type="GO" id="GO:0005739">
    <property type="term" value="C:mitochondrion"/>
    <property type="evidence" value="ECO:0007669"/>
    <property type="project" value="TreeGrafter"/>
</dbReference>
<comment type="similarity">
    <text evidence="2">Belongs to the 2-oxoacid dehydrogenase family.</text>
</comment>
<feature type="domain" description="Peripheral subunit-binding (PSBD)" evidence="6">
    <location>
        <begin position="85"/>
        <end position="123"/>
    </location>
</feature>
<feature type="region of interest" description="Disordered" evidence="5">
    <location>
        <begin position="61"/>
        <end position="80"/>
    </location>
</feature>
<dbReference type="OrthoDB" id="15567at2759"/>
<dbReference type="InterPro" id="IPR036625">
    <property type="entry name" value="E3-bd_dom_sf"/>
</dbReference>
<evidence type="ECO:0000256" key="5">
    <source>
        <dbReference type="SAM" id="MobiDB-lite"/>
    </source>
</evidence>
<dbReference type="GO" id="GO:0016407">
    <property type="term" value="F:acetyltransferase activity"/>
    <property type="evidence" value="ECO:0007669"/>
    <property type="project" value="TreeGrafter"/>
</dbReference>
<dbReference type="InterPro" id="IPR001078">
    <property type="entry name" value="2-oxoacid_DH_actylTfrase"/>
</dbReference>
<dbReference type="Pfam" id="PF02817">
    <property type="entry name" value="E3_binding"/>
    <property type="match status" value="1"/>
</dbReference>
<evidence type="ECO:0000313" key="8">
    <source>
        <dbReference type="Proteomes" id="UP000054549"/>
    </source>
</evidence>
<dbReference type="InterPro" id="IPR023213">
    <property type="entry name" value="CAT-like_dom_sf"/>
</dbReference>
<protein>
    <recommendedName>
        <fullName evidence="6">Peripheral subunit-binding (PSBD) domain-containing protein</fullName>
    </recommendedName>
</protein>
<dbReference type="STRING" id="946122.A0A0C2SP21"/>